<sequence>MLIDARRAGAWREVRGAIRLAEERLSTGSEEEVLSLTGEGRSSPDAHPSVGPQNKIIIIRPDSGAFFWSKQRGSTVHCTRSGNSEAQPIYVTLSRLLKYVEISQLPEDLGGSWTFDLDLWIQNRIYTEAFVKDAAGSLFDLEKVCARLSVLEPGARVSSTEDAFCLARAACNTAIDASAKVLLAGKGVLQALDINYLGGSWKNGPYKMPQDIIDSKDKVEKLLDAIRSGEKKMKDAWTVVEKQFGDAREANALEDGVKRVTDWILGPAELLLNAHSADVGSDVASSEELRLRHEALEMLCRETYGQYAELLHKIDCLPLNKIALPKDLKSQRDFMDFVCRSFASRLERRRNILITCLRFYRLVSEYFERTSEVYETYISHEDIEDFESADSALHDLQDNQMAIDSLEQEVLKEGEKLTDLLCMPAKDALGRDLGLSREGAILEVRGVLQAASERARIFRENVELQKLRLEQICHIRAYEKDATQAMQWLNELFQVLLESHSHVGCNVMEIQSQKEQHQAFQETAKSCELPTESNERLGGELWRAWDRLQAVGREQMTRLRVSAVFHRSVQEHCNQLVELIEKVKETRGNLASSGSSGALCSLTKGKKGEVSTMASPISLNDSAAVSDTTTAGQSLRGAMRRLLSRREKLLMEVGRMVRLGRLLRSRLREPLYPPADSNQG</sequence>
<dbReference type="GO" id="GO:0070273">
    <property type="term" value="F:phosphatidylinositol-4-phosphate binding"/>
    <property type="evidence" value="ECO:0007669"/>
    <property type="project" value="TreeGrafter"/>
</dbReference>
<dbReference type="GO" id="GO:0010314">
    <property type="term" value="F:phosphatidylinositol-5-phosphate binding"/>
    <property type="evidence" value="ECO:0007669"/>
    <property type="project" value="TreeGrafter"/>
</dbReference>
<evidence type="ECO:0000256" key="2">
    <source>
        <dbReference type="SAM" id="MobiDB-lite"/>
    </source>
</evidence>
<reference evidence="4" key="2">
    <citation type="submission" date="2017-10" db="EMBL/GenBank/DDBJ databases">
        <title>Ladona fulva Genome sequencing and assembly.</title>
        <authorList>
            <person name="Murali S."/>
            <person name="Richards S."/>
            <person name="Bandaranaike D."/>
            <person name="Bellair M."/>
            <person name="Blankenburg K."/>
            <person name="Chao H."/>
            <person name="Dinh H."/>
            <person name="Doddapaneni H."/>
            <person name="Dugan-Rocha S."/>
            <person name="Elkadiri S."/>
            <person name="Gnanaolivu R."/>
            <person name="Hernandez B."/>
            <person name="Skinner E."/>
            <person name="Javaid M."/>
            <person name="Lee S."/>
            <person name="Li M."/>
            <person name="Ming W."/>
            <person name="Munidasa M."/>
            <person name="Muniz J."/>
            <person name="Nguyen L."/>
            <person name="Hughes D."/>
            <person name="Osuji N."/>
            <person name="Pu L.-L."/>
            <person name="Puazo M."/>
            <person name="Qu C."/>
            <person name="Quiroz J."/>
            <person name="Raj R."/>
            <person name="Weissenberger G."/>
            <person name="Xin Y."/>
            <person name="Zou X."/>
            <person name="Han Y."/>
            <person name="Worley K."/>
            <person name="Muzny D."/>
            <person name="Gibbs R."/>
        </authorList>
    </citation>
    <scope>NUCLEOTIDE SEQUENCE</scope>
    <source>
        <strain evidence="4">Sampled in the wild</strain>
    </source>
</reference>
<dbReference type="GO" id="GO:0080025">
    <property type="term" value="F:phosphatidylinositol-3,5-bisphosphate binding"/>
    <property type="evidence" value="ECO:0007669"/>
    <property type="project" value="TreeGrafter"/>
</dbReference>
<dbReference type="AlphaFoldDB" id="A0A8K0JW53"/>
<evidence type="ECO:0000259" key="3">
    <source>
        <dbReference type="Pfam" id="PF24915"/>
    </source>
</evidence>
<evidence type="ECO:0000313" key="4">
    <source>
        <dbReference type="EMBL" id="KAG8223449.1"/>
    </source>
</evidence>
<reference evidence="4" key="1">
    <citation type="submission" date="2013-04" db="EMBL/GenBank/DDBJ databases">
        <authorList>
            <person name="Qu J."/>
            <person name="Murali S.C."/>
            <person name="Bandaranaike D."/>
            <person name="Bellair M."/>
            <person name="Blankenburg K."/>
            <person name="Chao H."/>
            <person name="Dinh H."/>
            <person name="Doddapaneni H."/>
            <person name="Downs B."/>
            <person name="Dugan-Rocha S."/>
            <person name="Elkadiri S."/>
            <person name="Gnanaolivu R.D."/>
            <person name="Hernandez B."/>
            <person name="Javaid M."/>
            <person name="Jayaseelan J.C."/>
            <person name="Lee S."/>
            <person name="Li M."/>
            <person name="Ming W."/>
            <person name="Munidasa M."/>
            <person name="Muniz J."/>
            <person name="Nguyen L."/>
            <person name="Ongeri F."/>
            <person name="Osuji N."/>
            <person name="Pu L.-L."/>
            <person name="Puazo M."/>
            <person name="Qu C."/>
            <person name="Quiroz J."/>
            <person name="Raj R."/>
            <person name="Weissenberger G."/>
            <person name="Xin Y."/>
            <person name="Zou X."/>
            <person name="Han Y."/>
            <person name="Richards S."/>
            <person name="Worley K."/>
            <person name="Muzny D."/>
            <person name="Gibbs R."/>
        </authorList>
    </citation>
    <scope>NUCLEOTIDE SEQUENCE</scope>
    <source>
        <strain evidence="4">Sampled in the wild</strain>
    </source>
</reference>
<dbReference type="EMBL" id="KZ308161">
    <property type="protein sequence ID" value="KAG8223449.1"/>
    <property type="molecule type" value="Genomic_DNA"/>
</dbReference>
<feature type="region of interest" description="Disordered" evidence="2">
    <location>
        <begin position="31"/>
        <end position="51"/>
    </location>
</feature>
<organism evidence="4 5">
    <name type="scientific">Ladona fulva</name>
    <name type="common">Scarce chaser dragonfly</name>
    <name type="synonym">Libellula fulva</name>
    <dbReference type="NCBI Taxonomy" id="123851"/>
    <lineage>
        <taxon>Eukaryota</taxon>
        <taxon>Metazoa</taxon>
        <taxon>Ecdysozoa</taxon>
        <taxon>Arthropoda</taxon>
        <taxon>Hexapoda</taxon>
        <taxon>Insecta</taxon>
        <taxon>Pterygota</taxon>
        <taxon>Palaeoptera</taxon>
        <taxon>Odonata</taxon>
        <taxon>Epiprocta</taxon>
        <taxon>Anisoptera</taxon>
        <taxon>Libelluloidea</taxon>
        <taxon>Libellulidae</taxon>
        <taxon>Ladona</taxon>
    </lineage>
</organism>
<dbReference type="OrthoDB" id="2152335at2759"/>
<proteinExistence type="predicted"/>
<dbReference type="PANTHER" id="PTHR46607:SF1">
    <property type="entry name" value="SEC14 DOMAIN AND SPECTRIN REPEAT-CONTAINING PROTEIN 1"/>
    <property type="match status" value="1"/>
</dbReference>
<dbReference type="PANTHER" id="PTHR46607">
    <property type="entry name" value="SEC14 DOMAIN AND SPECTRIN REPEAT-CONTAINING PROTEIN 1"/>
    <property type="match status" value="1"/>
</dbReference>
<dbReference type="InterPro" id="IPR056804">
    <property type="entry name" value="Spectrin_SESTD1"/>
</dbReference>
<comment type="caution">
    <text evidence="4">The sequence shown here is derived from an EMBL/GenBank/DDBJ whole genome shotgun (WGS) entry which is preliminary data.</text>
</comment>
<protein>
    <recommendedName>
        <fullName evidence="3">SESTD1-like spectrin repeats region domain-containing protein</fullName>
    </recommendedName>
</protein>
<feature type="domain" description="SESTD1-like spectrin repeats region" evidence="3">
    <location>
        <begin position="355"/>
        <end position="454"/>
    </location>
</feature>
<keyword evidence="1" id="KW-0677">Repeat</keyword>
<dbReference type="GO" id="GO:0005546">
    <property type="term" value="F:phosphatidylinositol-4,5-bisphosphate binding"/>
    <property type="evidence" value="ECO:0007669"/>
    <property type="project" value="TreeGrafter"/>
</dbReference>
<dbReference type="Proteomes" id="UP000792457">
    <property type="component" value="Unassembled WGS sequence"/>
</dbReference>
<dbReference type="SUPFAM" id="SSF46966">
    <property type="entry name" value="Spectrin repeat"/>
    <property type="match status" value="1"/>
</dbReference>
<gene>
    <name evidence="4" type="ORF">J437_LFUL001941</name>
</gene>
<name>A0A8K0JW53_LADFU</name>
<keyword evidence="5" id="KW-1185">Reference proteome</keyword>
<evidence type="ECO:0000313" key="5">
    <source>
        <dbReference type="Proteomes" id="UP000792457"/>
    </source>
</evidence>
<dbReference type="GO" id="GO:0032266">
    <property type="term" value="F:phosphatidylinositol-3-phosphate binding"/>
    <property type="evidence" value="ECO:0007669"/>
    <property type="project" value="TreeGrafter"/>
</dbReference>
<dbReference type="GO" id="GO:0043325">
    <property type="term" value="F:phosphatidylinositol-3,4-bisphosphate binding"/>
    <property type="evidence" value="ECO:0007669"/>
    <property type="project" value="TreeGrafter"/>
</dbReference>
<dbReference type="Pfam" id="PF24915">
    <property type="entry name" value="Spectrin_SESTD1"/>
    <property type="match status" value="1"/>
</dbReference>
<evidence type="ECO:0000256" key="1">
    <source>
        <dbReference type="ARBA" id="ARBA00022737"/>
    </source>
</evidence>
<dbReference type="Gene3D" id="1.20.58.60">
    <property type="match status" value="1"/>
</dbReference>
<accession>A0A8K0JW53</accession>